<dbReference type="SUPFAM" id="SSF50729">
    <property type="entry name" value="PH domain-like"/>
    <property type="match status" value="1"/>
</dbReference>
<dbReference type="InterPro" id="IPR011993">
    <property type="entry name" value="PH-like_dom_sf"/>
</dbReference>
<name>K3WH78_GLOUD</name>
<dbReference type="Gene3D" id="1.10.167.10">
    <property type="entry name" value="Regulator of G-protein Signalling 4, domain 2"/>
    <property type="match status" value="1"/>
</dbReference>
<dbReference type="eggNOG" id="ENOG502QVTE">
    <property type="taxonomic scope" value="Eukaryota"/>
</dbReference>
<dbReference type="InterPro" id="IPR001849">
    <property type="entry name" value="PH_domain"/>
</dbReference>
<evidence type="ECO:0000256" key="1">
    <source>
        <dbReference type="ARBA" id="ARBA00022723"/>
    </source>
</evidence>
<dbReference type="OMA" id="AQDEWDH"/>
<dbReference type="InParanoid" id="K3WH78"/>
<feature type="compositionally biased region" description="Polar residues" evidence="3">
    <location>
        <begin position="69"/>
        <end position="83"/>
    </location>
</feature>
<dbReference type="GO" id="GO:0005096">
    <property type="term" value="F:GTPase activator activity"/>
    <property type="evidence" value="ECO:0007669"/>
    <property type="project" value="InterPro"/>
</dbReference>
<evidence type="ECO:0000259" key="5">
    <source>
        <dbReference type="PROSITE" id="PS50132"/>
    </source>
</evidence>
<dbReference type="Gene3D" id="2.30.29.30">
    <property type="entry name" value="Pleckstrin-homology domain (PH domain)/Phosphotyrosine-binding domain (PTB)"/>
    <property type="match status" value="1"/>
</dbReference>
<proteinExistence type="predicted"/>
<keyword evidence="1" id="KW-0479">Metal-binding</keyword>
<dbReference type="SMART" id="SM00233">
    <property type="entry name" value="PH"/>
    <property type="match status" value="1"/>
</dbReference>
<dbReference type="InterPro" id="IPR045258">
    <property type="entry name" value="ACAP1/2/3-like"/>
</dbReference>
<dbReference type="VEuPathDB" id="FungiDB:PYU1_G004310"/>
<evidence type="ECO:0008006" key="8">
    <source>
        <dbReference type="Google" id="ProtNLM"/>
    </source>
</evidence>
<keyword evidence="7" id="KW-1185">Reference proteome</keyword>
<dbReference type="CDD" id="cd00821">
    <property type="entry name" value="PH"/>
    <property type="match status" value="1"/>
</dbReference>
<dbReference type="STRING" id="431595.K3WH78"/>
<dbReference type="Proteomes" id="UP000019132">
    <property type="component" value="Unassembled WGS sequence"/>
</dbReference>
<dbReference type="HOGENOM" id="CLU_032528_0_0_1"/>
<dbReference type="PANTHER" id="PTHR23180">
    <property type="entry name" value="CENTAURIN/ARF"/>
    <property type="match status" value="1"/>
</dbReference>
<dbReference type="InterPro" id="IPR016137">
    <property type="entry name" value="RGS"/>
</dbReference>
<feature type="compositionally biased region" description="Basic and acidic residues" evidence="3">
    <location>
        <begin position="25"/>
        <end position="45"/>
    </location>
</feature>
<dbReference type="PROSITE" id="PS50003">
    <property type="entry name" value="PH_DOMAIN"/>
    <property type="match status" value="1"/>
</dbReference>
<feature type="domain" description="RGS" evidence="5">
    <location>
        <begin position="451"/>
        <end position="602"/>
    </location>
</feature>
<evidence type="ECO:0000259" key="4">
    <source>
        <dbReference type="PROSITE" id="PS50003"/>
    </source>
</evidence>
<evidence type="ECO:0000256" key="2">
    <source>
        <dbReference type="ARBA" id="ARBA00022833"/>
    </source>
</evidence>
<dbReference type="GO" id="GO:0046872">
    <property type="term" value="F:metal ion binding"/>
    <property type="evidence" value="ECO:0007669"/>
    <property type="project" value="UniProtKB-KW"/>
</dbReference>
<reference evidence="7" key="1">
    <citation type="journal article" date="2010" name="Genome Biol.">
        <title>Genome sequence of the necrotrophic plant pathogen Pythium ultimum reveals original pathogenicity mechanisms and effector repertoire.</title>
        <authorList>
            <person name="Levesque C.A."/>
            <person name="Brouwer H."/>
            <person name="Cano L."/>
            <person name="Hamilton J.P."/>
            <person name="Holt C."/>
            <person name="Huitema E."/>
            <person name="Raffaele S."/>
            <person name="Robideau G.P."/>
            <person name="Thines M."/>
            <person name="Win J."/>
            <person name="Zerillo M.M."/>
            <person name="Beakes G.W."/>
            <person name="Boore J.L."/>
            <person name="Busam D."/>
            <person name="Dumas B."/>
            <person name="Ferriera S."/>
            <person name="Fuerstenberg S.I."/>
            <person name="Gachon C.M."/>
            <person name="Gaulin E."/>
            <person name="Govers F."/>
            <person name="Grenville-Briggs L."/>
            <person name="Horner N."/>
            <person name="Hostetler J."/>
            <person name="Jiang R.H."/>
            <person name="Johnson J."/>
            <person name="Krajaejun T."/>
            <person name="Lin H."/>
            <person name="Meijer H.J."/>
            <person name="Moore B."/>
            <person name="Morris P."/>
            <person name="Phuntmart V."/>
            <person name="Puiu D."/>
            <person name="Shetty J."/>
            <person name="Stajich J.E."/>
            <person name="Tripathy S."/>
            <person name="Wawra S."/>
            <person name="van West P."/>
            <person name="Whitty B.R."/>
            <person name="Coutinho P.M."/>
            <person name="Henrissat B."/>
            <person name="Martin F."/>
            <person name="Thomas P.D."/>
            <person name="Tyler B.M."/>
            <person name="De Vries R.P."/>
            <person name="Kamoun S."/>
            <person name="Yandell M."/>
            <person name="Tisserat N."/>
            <person name="Buell C.R."/>
        </authorList>
    </citation>
    <scope>NUCLEOTIDE SEQUENCE</scope>
    <source>
        <strain evidence="7">DAOM:BR144</strain>
    </source>
</reference>
<keyword evidence="2" id="KW-0862">Zinc</keyword>
<dbReference type="EnsemblProtists" id="PYU1_T004320">
    <property type="protein sequence ID" value="PYU1_T004320"/>
    <property type="gene ID" value="PYU1_G004310"/>
</dbReference>
<evidence type="ECO:0000256" key="3">
    <source>
        <dbReference type="SAM" id="MobiDB-lite"/>
    </source>
</evidence>
<accession>K3WH78</accession>
<dbReference type="InterPro" id="IPR044926">
    <property type="entry name" value="RGS_subdomain_2"/>
</dbReference>
<feature type="region of interest" description="Disordered" evidence="3">
    <location>
        <begin position="21"/>
        <end position="116"/>
    </location>
</feature>
<protein>
    <recommendedName>
        <fullName evidence="8">PH domain-containing protein</fullName>
    </recommendedName>
</protein>
<sequence length="610" mass="68910">MAFQPTHARAATPQGYAVELEDGEEVHSIRSVDLRDLTDTDDYRPPRQHQHQRQHYQQQHHLTGEVYGSSGTTASTFVRSSSDSGDDMDTVSLGSNARSARTEPMRSFPSSPNLQPSTVLALSNRINTSPGAPLRRPNSSIQLTQPISYERRRGASNGGVVSRQNRSNSEERTGFARIYYDSQNFTSSTVFKLVGTTTVLEVRKSMANKIKIPVTDFSFYVIVVMFPGDSGSLSARTLHDDELILPLVEKLNRMRSNTHESEESLGSLRAKPKHRVHPPVKFVLKDVRGAPLDLEQEVAVKKAPVEAPALSFPVLVGKGVHSGYLQKASLKDPNVWRKRWFIIKGDQLLYCKSSTNQRDVTGVSLLNAYLARARPELRAPNAFELRTPRRVYQLCANSKDDYVGWVHALHVQISISTDNHRLYEAEIMITEDAVTRSESDSSSSRFSEPSLLQQVVSREDTLKVFRDFVFNTESQALLDTWIECELFRRSCIARENALQTNSGRSFRRSAKDEWQHLKVILEAVQALPMIESEELLSLRQSFYQTEQISRRLSLAMHSSSSDATLEYPRVELIAAIHQKIFKAIETGPFQQFIMQNGYRQVLERIVGRIS</sequence>
<dbReference type="Pfam" id="PF00169">
    <property type="entry name" value="PH"/>
    <property type="match status" value="1"/>
</dbReference>
<evidence type="ECO:0000313" key="6">
    <source>
        <dbReference type="EnsemblProtists" id="PYU1_T004320"/>
    </source>
</evidence>
<dbReference type="PANTHER" id="PTHR23180:SF399">
    <property type="entry name" value="BLOWN FUSE, ISOFORM A-RELATED"/>
    <property type="match status" value="1"/>
</dbReference>
<dbReference type="EMBL" id="GL376567">
    <property type="status" value="NOT_ANNOTATED_CDS"/>
    <property type="molecule type" value="Genomic_DNA"/>
</dbReference>
<reference evidence="6" key="3">
    <citation type="submission" date="2015-02" db="UniProtKB">
        <authorList>
            <consortium name="EnsemblProtists"/>
        </authorList>
    </citation>
    <scope>IDENTIFICATION</scope>
    <source>
        <strain evidence="6">DAOM BR144</strain>
    </source>
</reference>
<dbReference type="PROSITE" id="PS50132">
    <property type="entry name" value="RGS"/>
    <property type="match status" value="1"/>
</dbReference>
<dbReference type="AlphaFoldDB" id="K3WH78"/>
<reference evidence="7" key="2">
    <citation type="submission" date="2010-04" db="EMBL/GenBank/DDBJ databases">
        <authorList>
            <person name="Buell R."/>
            <person name="Hamilton J."/>
            <person name="Hostetler J."/>
        </authorList>
    </citation>
    <scope>NUCLEOTIDE SEQUENCE [LARGE SCALE GENOMIC DNA]</scope>
    <source>
        <strain evidence="7">DAOM:BR144</strain>
    </source>
</reference>
<feature type="domain" description="PH" evidence="4">
    <location>
        <begin position="318"/>
        <end position="414"/>
    </location>
</feature>
<evidence type="ECO:0000313" key="7">
    <source>
        <dbReference type="Proteomes" id="UP000019132"/>
    </source>
</evidence>
<organism evidence="6 7">
    <name type="scientific">Globisporangium ultimum (strain ATCC 200006 / CBS 805.95 / DAOM BR144)</name>
    <name type="common">Pythium ultimum</name>
    <dbReference type="NCBI Taxonomy" id="431595"/>
    <lineage>
        <taxon>Eukaryota</taxon>
        <taxon>Sar</taxon>
        <taxon>Stramenopiles</taxon>
        <taxon>Oomycota</taxon>
        <taxon>Peronosporomycetes</taxon>
        <taxon>Pythiales</taxon>
        <taxon>Pythiaceae</taxon>
        <taxon>Globisporangium</taxon>
    </lineage>
</organism>